<evidence type="ECO:0000313" key="8">
    <source>
        <dbReference type="EMBL" id="CAE0374372.1"/>
    </source>
</evidence>
<reference evidence="8" key="1">
    <citation type="submission" date="2021-01" db="EMBL/GenBank/DDBJ databases">
        <authorList>
            <person name="Corre E."/>
            <person name="Pelletier E."/>
            <person name="Niang G."/>
            <person name="Scheremetjew M."/>
            <person name="Finn R."/>
            <person name="Kale V."/>
            <person name="Holt S."/>
            <person name="Cochrane G."/>
            <person name="Meng A."/>
            <person name="Brown T."/>
            <person name="Cohen L."/>
        </authorList>
    </citation>
    <scope>NUCLEOTIDE SEQUENCE</scope>
    <source>
        <strain evidence="8">CCMP1510</strain>
    </source>
</reference>
<dbReference type="InterPro" id="IPR004000">
    <property type="entry name" value="Actin"/>
</dbReference>
<dbReference type="Gene3D" id="3.30.420.40">
    <property type="match status" value="5"/>
</dbReference>
<feature type="region of interest" description="Disordered" evidence="7">
    <location>
        <begin position="382"/>
        <end position="423"/>
    </location>
</feature>
<keyword evidence="2" id="KW-0547">Nucleotide-binding</keyword>
<dbReference type="EMBL" id="HBIJ01023085">
    <property type="protein sequence ID" value="CAE0374372.1"/>
    <property type="molecule type" value="Transcribed_RNA"/>
</dbReference>
<evidence type="ECO:0008006" key="9">
    <source>
        <dbReference type="Google" id="ProtNLM"/>
    </source>
</evidence>
<dbReference type="GO" id="GO:0005524">
    <property type="term" value="F:ATP binding"/>
    <property type="evidence" value="ECO:0007669"/>
    <property type="project" value="UniProtKB-KW"/>
</dbReference>
<evidence type="ECO:0000256" key="6">
    <source>
        <dbReference type="RuleBase" id="RU000487"/>
    </source>
</evidence>
<dbReference type="GO" id="GO:0016787">
    <property type="term" value="F:hydrolase activity"/>
    <property type="evidence" value="ECO:0007669"/>
    <property type="project" value="UniProtKB-KW"/>
</dbReference>
<keyword evidence="4" id="KW-0067">ATP-binding</keyword>
<evidence type="ECO:0000256" key="7">
    <source>
        <dbReference type="SAM" id="MobiDB-lite"/>
    </source>
</evidence>
<dbReference type="PANTHER" id="PTHR11937">
    <property type="entry name" value="ACTIN"/>
    <property type="match status" value="1"/>
</dbReference>
<dbReference type="Pfam" id="PF00022">
    <property type="entry name" value="Actin"/>
    <property type="match status" value="1"/>
</dbReference>
<comment type="catalytic activity">
    <reaction evidence="5">
        <text>ATP + H2O = ADP + phosphate + H(+)</text>
        <dbReference type="Rhea" id="RHEA:13065"/>
        <dbReference type="ChEBI" id="CHEBI:15377"/>
        <dbReference type="ChEBI" id="CHEBI:15378"/>
        <dbReference type="ChEBI" id="CHEBI:30616"/>
        <dbReference type="ChEBI" id="CHEBI:43474"/>
        <dbReference type="ChEBI" id="CHEBI:456216"/>
    </reaction>
</comment>
<dbReference type="Gene3D" id="3.90.640.10">
    <property type="entry name" value="Actin, Chain A, domain 4"/>
    <property type="match status" value="1"/>
</dbReference>
<dbReference type="SMART" id="SM00268">
    <property type="entry name" value="ACTIN"/>
    <property type="match status" value="1"/>
</dbReference>
<comment type="similarity">
    <text evidence="1 6">Belongs to the actin family.</text>
</comment>
<dbReference type="InterPro" id="IPR043129">
    <property type="entry name" value="ATPase_NBD"/>
</dbReference>
<proteinExistence type="inferred from homology"/>
<evidence type="ECO:0000256" key="2">
    <source>
        <dbReference type="ARBA" id="ARBA00022741"/>
    </source>
</evidence>
<dbReference type="AlphaFoldDB" id="A0A7S3NPX9"/>
<keyword evidence="3" id="KW-0378">Hydrolase</keyword>
<organism evidence="8">
    <name type="scientific">Aureoumbra lagunensis</name>
    <dbReference type="NCBI Taxonomy" id="44058"/>
    <lineage>
        <taxon>Eukaryota</taxon>
        <taxon>Sar</taxon>
        <taxon>Stramenopiles</taxon>
        <taxon>Ochrophyta</taxon>
        <taxon>Pelagophyceae</taxon>
        <taxon>Pelagomonadales</taxon>
        <taxon>Aureoumbra</taxon>
    </lineage>
</organism>
<dbReference type="SUPFAM" id="SSF53067">
    <property type="entry name" value="Actin-like ATPase domain"/>
    <property type="match status" value="2"/>
</dbReference>
<name>A0A7S3NPX9_9STRA</name>
<evidence type="ECO:0000256" key="5">
    <source>
        <dbReference type="ARBA" id="ARBA00049360"/>
    </source>
</evidence>
<gene>
    <name evidence="8" type="ORF">ALAG00032_LOCUS15175</name>
</gene>
<protein>
    <recommendedName>
        <fullName evidence="9">Actin</fullName>
    </recommendedName>
</protein>
<accession>A0A7S3NPX9</accession>
<evidence type="ECO:0000256" key="4">
    <source>
        <dbReference type="ARBA" id="ARBA00022840"/>
    </source>
</evidence>
<sequence length="551" mass="60560">MALAIGGDETGALVADIGRAWTRIGFAGDDMPKCVMRSDVLYEGMEDNDAQMEQVSSNLLPSPSESAVQIAAVNSTNLMACNEEKSVWDDIRVKDARTARDAALRASRYWNFGEEAAGLGLRRILDDRTSTRQRALIRSPIDENGELTDWEAIEALWTEAQERIKTRCQDHPVLCGIPSWTTVKSQERYLEILFENLDAPAAYLARNAMLSALAAGRASALVLDLGAATTSAVPVIDGYVLLRAVRRSTASGLWLDDELSSILKNKKGINEVIPRWCLGKTNQSADHVLSHLRQNVPSLLSLAQRDIIMQCKHSHCYLPGGRIRPGGTFELPDGTAIDIDPSIALLPERLFLQESTNQITTTENTSMLENSPDELATKVVKQEKLDETSDEAASAKRRKVDSQTDNGTSPDAPSKSTAKPDLARSSYYASPALTTFRSFEPPSYQSIPSLVRSALERSDVDVRKDLLNNVVLAGGTSLFPGLPERIHRELADNLAPTRLKTKLIVASPIERQFSAWIGASILASLGSFQQLWLSKQEYHEDGALSNLERWT</sequence>
<evidence type="ECO:0000256" key="1">
    <source>
        <dbReference type="ARBA" id="ARBA00006752"/>
    </source>
</evidence>
<feature type="compositionally biased region" description="Polar residues" evidence="7">
    <location>
        <begin position="403"/>
        <end position="417"/>
    </location>
</feature>
<evidence type="ECO:0000256" key="3">
    <source>
        <dbReference type="ARBA" id="ARBA00022801"/>
    </source>
</evidence>
<dbReference type="FunFam" id="3.30.420.40:FF:000058">
    <property type="entry name" value="Putative actin-related protein 5"/>
    <property type="match status" value="1"/>
</dbReference>